<dbReference type="PROSITE" id="PS50042">
    <property type="entry name" value="CNMP_BINDING_3"/>
    <property type="match status" value="1"/>
</dbReference>
<accession>A0A8J6AG26</accession>
<dbReference type="EMBL" id="JAGFMF010011568">
    <property type="protein sequence ID" value="KAG8520413.1"/>
    <property type="molecule type" value="Genomic_DNA"/>
</dbReference>
<organism evidence="9 10">
    <name type="scientific">Galemys pyrenaicus</name>
    <name type="common">Iberian desman</name>
    <name type="synonym">Pyrenean desman</name>
    <dbReference type="NCBI Taxonomy" id="202257"/>
    <lineage>
        <taxon>Eukaryota</taxon>
        <taxon>Metazoa</taxon>
        <taxon>Chordata</taxon>
        <taxon>Craniata</taxon>
        <taxon>Vertebrata</taxon>
        <taxon>Euteleostomi</taxon>
        <taxon>Mammalia</taxon>
        <taxon>Eutheria</taxon>
        <taxon>Laurasiatheria</taxon>
        <taxon>Eulipotyphla</taxon>
        <taxon>Talpidae</taxon>
        <taxon>Galemys</taxon>
    </lineage>
</organism>
<dbReference type="GO" id="GO:0001750">
    <property type="term" value="C:photoreceptor outer segment"/>
    <property type="evidence" value="ECO:0007669"/>
    <property type="project" value="TreeGrafter"/>
</dbReference>
<comment type="catalytic activity">
    <reaction evidence="5">
        <text>Li(+)(in) = Li(+)(out)</text>
        <dbReference type="Rhea" id="RHEA:78551"/>
        <dbReference type="ChEBI" id="CHEBI:49713"/>
    </reaction>
</comment>
<dbReference type="InterPro" id="IPR018490">
    <property type="entry name" value="cNMP-bd_dom_sf"/>
</dbReference>
<reference evidence="9" key="1">
    <citation type="journal article" date="2021" name="Evol. Appl.">
        <title>The genome of the Pyrenean desman and the effects of bottlenecks and inbreeding on the genomic landscape of an endangered species.</title>
        <authorList>
            <person name="Escoda L."/>
            <person name="Castresana J."/>
        </authorList>
    </citation>
    <scope>NUCLEOTIDE SEQUENCE</scope>
    <source>
        <strain evidence="9">IBE-C5619</strain>
    </source>
</reference>
<dbReference type="PANTHER" id="PTHR45638:SF8">
    <property type="entry name" value="CYCLIC NUCLEOTIDE-GATED CATION CHANNEL BETA-3"/>
    <property type="match status" value="1"/>
</dbReference>
<comment type="catalytic activity">
    <reaction evidence="4">
        <text>Ca(2+)(in) = Ca(2+)(out)</text>
        <dbReference type="Rhea" id="RHEA:29671"/>
        <dbReference type="ChEBI" id="CHEBI:29108"/>
    </reaction>
</comment>
<dbReference type="InterPro" id="IPR000595">
    <property type="entry name" value="cNMP-bd_dom"/>
</dbReference>
<dbReference type="GO" id="GO:0005886">
    <property type="term" value="C:plasma membrane"/>
    <property type="evidence" value="ECO:0007669"/>
    <property type="project" value="TreeGrafter"/>
</dbReference>
<keyword evidence="3" id="KW-0406">Ion transport</keyword>
<keyword evidence="10" id="KW-1185">Reference proteome</keyword>
<sequence>LLAARGGNRRTANVVVHGFANLLTLDKKTLQEIIVHYPDSEKLLMKKARELLKKSSTAKETTPPRKGLAFLFLPKQETPKLFKALTGGPGKANLAKLLKLKREQTV</sequence>
<dbReference type="GO" id="GO:0030553">
    <property type="term" value="F:cGMP binding"/>
    <property type="evidence" value="ECO:0007669"/>
    <property type="project" value="TreeGrafter"/>
</dbReference>
<comment type="catalytic activity">
    <reaction evidence="7">
        <text>Cs(+)(in) = Cs(+)(out)</text>
        <dbReference type="Rhea" id="RHEA:78555"/>
        <dbReference type="ChEBI" id="CHEBI:49547"/>
    </reaction>
</comment>
<evidence type="ECO:0000256" key="5">
    <source>
        <dbReference type="ARBA" id="ARBA00044635"/>
    </source>
</evidence>
<proteinExistence type="predicted"/>
<dbReference type="OrthoDB" id="421226at2759"/>
<feature type="non-terminal residue" evidence="9">
    <location>
        <position position="106"/>
    </location>
</feature>
<dbReference type="InterPro" id="IPR014710">
    <property type="entry name" value="RmlC-like_jellyroll"/>
</dbReference>
<evidence type="ECO:0000256" key="1">
    <source>
        <dbReference type="ARBA" id="ARBA00000309"/>
    </source>
</evidence>
<comment type="catalytic activity">
    <reaction evidence="6">
        <text>Rb(+)(in) = Rb(+)(out)</text>
        <dbReference type="Rhea" id="RHEA:78547"/>
        <dbReference type="ChEBI" id="CHEBI:49847"/>
    </reaction>
</comment>
<dbReference type="SUPFAM" id="SSF51206">
    <property type="entry name" value="cAMP-binding domain-like"/>
    <property type="match status" value="1"/>
</dbReference>
<comment type="caution">
    <text evidence="9">The sequence shown here is derived from an EMBL/GenBank/DDBJ whole genome shotgun (WGS) entry which is preliminary data.</text>
</comment>
<evidence type="ECO:0000313" key="9">
    <source>
        <dbReference type="EMBL" id="KAG8520413.1"/>
    </source>
</evidence>
<evidence type="ECO:0000259" key="8">
    <source>
        <dbReference type="PROSITE" id="PS50042"/>
    </source>
</evidence>
<dbReference type="Proteomes" id="UP000700334">
    <property type="component" value="Unassembled WGS sequence"/>
</dbReference>
<dbReference type="Gene3D" id="2.60.120.10">
    <property type="entry name" value="Jelly Rolls"/>
    <property type="match status" value="1"/>
</dbReference>
<dbReference type="GO" id="GO:0017071">
    <property type="term" value="C:intracellular cyclic nucleotide activated cation channel complex"/>
    <property type="evidence" value="ECO:0007669"/>
    <property type="project" value="TreeGrafter"/>
</dbReference>
<gene>
    <name evidence="9" type="ORF">J0S82_019764</name>
</gene>
<dbReference type="PANTHER" id="PTHR45638">
    <property type="entry name" value="CYCLIC NUCLEOTIDE-GATED CATION CHANNEL SUBUNIT A"/>
    <property type="match status" value="1"/>
</dbReference>
<keyword evidence="3" id="KW-0813">Transport</keyword>
<evidence type="ECO:0000256" key="2">
    <source>
        <dbReference type="ARBA" id="ARBA00022606"/>
    </source>
</evidence>
<feature type="non-terminal residue" evidence="9">
    <location>
        <position position="1"/>
    </location>
</feature>
<dbReference type="GO" id="GO:0044877">
    <property type="term" value="F:protein-containing complex binding"/>
    <property type="evidence" value="ECO:0007669"/>
    <property type="project" value="TreeGrafter"/>
</dbReference>
<keyword evidence="3" id="KW-1071">Ligand-gated ion channel</keyword>
<keyword evidence="3" id="KW-0407">Ion channel</keyword>
<dbReference type="GO" id="GO:0005222">
    <property type="term" value="F:intracellularly cAMP-activated cation channel activity"/>
    <property type="evidence" value="ECO:0007669"/>
    <property type="project" value="TreeGrafter"/>
</dbReference>
<feature type="domain" description="Cyclic nucleotide-binding" evidence="8">
    <location>
        <begin position="1"/>
        <end position="34"/>
    </location>
</feature>
<comment type="catalytic activity">
    <reaction evidence="1">
        <text>NH4(+)(in) = NH4(+)(out)</text>
        <dbReference type="Rhea" id="RHEA:28747"/>
        <dbReference type="ChEBI" id="CHEBI:28938"/>
    </reaction>
</comment>
<evidence type="ECO:0000256" key="7">
    <source>
        <dbReference type="ARBA" id="ARBA00044691"/>
    </source>
</evidence>
<dbReference type="AlphaFoldDB" id="A0A8J6AG26"/>
<keyword evidence="2" id="KW-0716">Sensory transduction</keyword>
<evidence type="ECO:0000256" key="6">
    <source>
        <dbReference type="ARBA" id="ARBA00044657"/>
    </source>
</evidence>
<evidence type="ECO:0000256" key="4">
    <source>
        <dbReference type="ARBA" id="ARBA00036634"/>
    </source>
</evidence>
<dbReference type="InterPro" id="IPR050866">
    <property type="entry name" value="CNG_cation_channel"/>
</dbReference>
<name>A0A8J6AG26_GALPY</name>
<dbReference type="GO" id="GO:0005223">
    <property type="term" value="F:intracellularly cGMP-activated cation channel activity"/>
    <property type="evidence" value="ECO:0007669"/>
    <property type="project" value="TreeGrafter"/>
</dbReference>
<evidence type="ECO:0000256" key="3">
    <source>
        <dbReference type="ARBA" id="ARBA00023286"/>
    </source>
</evidence>
<protein>
    <submittedName>
        <fullName evidence="9">Cyclic nucleotide-gated cation channel beta-3</fullName>
    </submittedName>
</protein>
<evidence type="ECO:0000313" key="10">
    <source>
        <dbReference type="Proteomes" id="UP000700334"/>
    </source>
</evidence>